<keyword evidence="1" id="KW-0004">4Fe-4S</keyword>
<evidence type="ECO:0000256" key="2">
    <source>
        <dbReference type="ARBA" id="ARBA00022723"/>
    </source>
</evidence>
<dbReference type="GO" id="GO:0046872">
    <property type="term" value="F:metal ion binding"/>
    <property type="evidence" value="ECO:0007669"/>
    <property type="project" value="UniProtKB-KW"/>
</dbReference>
<evidence type="ECO:0000313" key="8">
    <source>
        <dbReference type="Proteomes" id="UP000268908"/>
    </source>
</evidence>
<evidence type="ECO:0000256" key="3">
    <source>
        <dbReference type="ARBA" id="ARBA00023004"/>
    </source>
</evidence>
<dbReference type="InterPro" id="IPR006311">
    <property type="entry name" value="TAT_signal"/>
</dbReference>
<feature type="domain" description="4Fe-4S ferredoxin-type" evidence="6">
    <location>
        <begin position="64"/>
        <end position="95"/>
    </location>
</feature>
<keyword evidence="8" id="KW-1185">Reference proteome</keyword>
<dbReference type="InterPro" id="IPR019546">
    <property type="entry name" value="TAT_signal_bac_arc"/>
</dbReference>
<feature type="transmembrane region" description="Helical" evidence="5">
    <location>
        <begin position="21"/>
        <end position="42"/>
    </location>
</feature>
<feature type="domain" description="4Fe-4S ferredoxin-type" evidence="6">
    <location>
        <begin position="147"/>
        <end position="176"/>
    </location>
</feature>
<dbReference type="SUPFAM" id="SSF54862">
    <property type="entry name" value="4Fe-4S ferredoxins"/>
    <property type="match status" value="1"/>
</dbReference>
<dbReference type="OrthoDB" id="9808559at2"/>
<dbReference type="RefSeq" id="WP_121242281.1">
    <property type="nucleotide sequence ID" value="NZ_BHVV01000003.1"/>
</dbReference>
<dbReference type="NCBIfam" id="NF045797">
    <property type="entry name" value="DsrO"/>
    <property type="match status" value="1"/>
</dbReference>
<evidence type="ECO:0000256" key="1">
    <source>
        <dbReference type="ARBA" id="ARBA00022485"/>
    </source>
</evidence>
<evidence type="ECO:0000259" key="6">
    <source>
        <dbReference type="PROSITE" id="PS51379"/>
    </source>
</evidence>
<dbReference type="PROSITE" id="PS51379">
    <property type="entry name" value="4FE4S_FER_2"/>
    <property type="match status" value="2"/>
</dbReference>
<dbReference type="Gene3D" id="3.30.70.20">
    <property type="match status" value="2"/>
</dbReference>
<gene>
    <name evidence="7" type="ORF">DFR35_2081</name>
</gene>
<dbReference type="EMBL" id="RCCI01000006">
    <property type="protein sequence ID" value="RLJ63459.1"/>
    <property type="molecule type" value="Genomic_DNA"/>
</dbReference>
<comment type="caution">
    <text evidence="7">The sequence shown here is derived from an EMBL/GenBank/DDBJ whole genome shotgun (WGS) entry which is preliminary data.</text>
</comment>
<dbReference type="InterPro" id="IPR017900">
    <property type="entry name" value="4Fe4S_Fe_S_CS"/>
</dbReference>
<evidence type="ECO:0000256" key="4">
    <source>
        <dbReference type="ARBA" id="ARBA00023014"/>
    </source>
</evidence>
<dbReference type="PROSITE" id="PS51318">
    <property type="entry name" value="TAT"/>
    <property type="match status" value="1"/>
</dbReference>
<proteinExistence type="predicted"/>
<keyword evidence="2" id="KW-0479">Metal-binding</keyword>
<keyword evidence="3" id="KW-0408">Iron</keyword>
<reference evidence="7 8" key="1">
    <citation type="submission" date="2018-10" db="EMBL/GenBank/DDBJ databases">
        <title>Genomic Encyclopedia of Type Strains, Phase IV (KMG-IV): sequencing the most valuable type-strain genomes for metagenomic binning, comparative biology and taxonomic classification.</title>
        <authorList>
            <person name="Goeker M."/>
        </authorList>
    </citation>
    <scope>NUCLEOTIDE SEQUENCE [LARGE SCALE GENOMIC DNA]</scope>
    <source>
        <strain evidence="7 8">DSM 26916</strain>
    </source>
</reference>
<keyword evidence="5" id="KW-0472">Membrane</keyword>
<dbReference type="InterPro" id="IPR054822">
    <property type="entry name" value="DsrO-like"/>
</dbReference>
<accession>A0A497XB24</accession>
<protein>
    <submittedName>
        <fullName evidence="7">Molybdopterin-containing oxidoreductase family iron-sulfur binding subunit</fullName>
    </submittedName>
</protein>
<dbReference type="NCBIfam" id="TIGR01409">
    <property type="entry name" value="TAT_signal_seq"/>
    <property type="match status" value="1"/>
</dbReference>
<dbReference type="Proteomes" id="UP000268908">
    <property type="component" value="Unassembled WGS sequence"/>
</dbReference>
<dbReference type="GO" id="GO:0051539">
    <property type="term" value="F:4 iron, 4 sulfur cluster binding"/>
    <property type="evidence" value="ECO:0007669"/>
    <property type="project" value="UniProtKB-KW"/>
</dbReference>
<evidence type="ECO:0000256" key="5">
    <source>
        <dbReference type="SAM" id="Phobius"/>
    </source>
</evidence>
<organism evidence="7 8">
    <name type="scientific">Sulfurisoma sediminicola</name>
    <dbReference type="NCBI Taxonomy" id="1381557"/>
    <lineage>
        <taxon>Bacteria</taxon>
        <taxon>Pseudomonadati</taxon>
        <taxon>Pseudomonadota</taxon>
        <taxon>Betaproteobacteria</taxon>
        <taxon>Nitrosomonadales</taxon>
        <taxon>Sterolibacteriaceae</taxon>
        <taxon>Sulfurisoma</taxon>
    </lineage>
</organism>
<keyword evidence="5" id="KW-1133">Transmembrane helix</keyword>
<dbReference type="InterPro" id="IPR050954">
    <property type="entry name" value="ET_IronSulfur_Cluster-Binding"/>
</dbReference>
<dbReference type="PANTHER" id="PTHR43177:SF3">
    <property type="entry name" value="PROTEIN NRFC HOMOLOG"/>
    <property type="match status" value="1"/>
</dbReference>
<name>A0A497XB24_9PROT</name>
<dbReference type="InterPro" id="IPR017896">
    <property type="entry name" value="4Fe4S_Fe-S-bd"/>
</dbReference>
<dbReference type="PROSITE" id="PS00198">
    <property type="entry name" value="4FE4S_FER_1"/>
    <property type="match status" value="1"/>
</dbReference>
<dbReference type="PANTHER" id="PTHR43177">
    <property type="entry name" value="PROTEIN NRFC"/>
    <property type="match status" value="1"/>
</dbReference>
<evidence type="ECO:0000313" key="7">
    <source>
        <dbReference type="EMBL" id="RLJ63459.1"/>
    </source>
</evidence>
<dbReference type="CDD" id="cd10551">
    <property type="entry name" value="PsrB"/>
    <property type="match status" value="1"/>
</dbReference>
<dbReference type="Pfam" id="PF13247">
    <property type="entry name" value="Fer4_11"/>
    <property type="match status" value="1"/>
</dbReference>
<dbReference type="AlphaFoldDB" id="A0A497XB24"/>
<keyword evidence="5" id="KW-0812">Transmembrane</keyword>
<sequence length="261" mass="28042">MSEHHINTEKDSGNGGASRRNFIGAVAAAGGLAAIAPGIHLVQVSQANTPPRPAGEAASKAVRWGMLIDTTKCASGCTDCVKACATENGINETVKDARQGSQWIRKIDIKEVKTGRTHSLPMLCQHCANPPCVDVCPTGASMKRADGIVLVDRHICIGCRYCMMACPYKARSFVHQPLTEQNPEVPRGQGCVESCTFCVHRVDKGQIPACVETCTKEGHNAMLFGDLNDPNSEISRRVAQVTTTQVRADLKLDLGVRYQGI</sequence>
<keyword evidence="4" id="KW-0411">Iron-sulfur</keyword>